<dbReference type="Gene3D" id="1.10.10.10">
    <property type="entry name" value="Winged helix-like DNA-binding domain superfamily/Winged helix DNA-binding domain"/>
    <property type="match status" value="1"/>
</dbReference>
<protein>
    <submittedName>
        <fullName evidence="1">ArsR family transcriptional regulator</fullName>
    </submittedName>
</protein>
<dbReference type="EMBL" id="CP017480">
    <property type="protein sequence ID" value="APG05567.1"/>
    <property type="molecule type" value="Genomic_DNA"/>
</dbReference>
<sequence>MANPTTTHFQVPTSDDARHACLGPGGSAEHTMRVIRMIQGRWKVPILFRLFADPCMRTLQMKRDLGTISQKVLTQHLRELADDGLVERVEHAGKSLHVEYRLTEMGKQLRQVLVAARTFSVEHPFETAR</sequence>
<organism evidence="1 2">
    <name type="scientific">Luteibacter rhizovicinus DSM 16549</name>
    <dbReference type="NCBI Taxonomy" id="1440763"/>
    <lineage>
        <taxon>Bacteria</taxon>
        <taxon>Pseudomonadati</taxon>
        <taxon>Pseudomonadota</taxon>
        <taxon>Gammaproteobacteria</taxon>
        <taxon>Lysobacterales</taxon>
        <taxon>Rhodanobacteraceae</taxon>
        <taxon>Luteibacter</taxon>
    </lineage>
</organism>
<evidence type="ECO:0000313" key="2">
    <source>
        <dbReference type="Proteomes" id="UP000182987"/>
    </source>
</evidence>
<dbReference type="PROSITE" id="PS51118">
    <property type="entry name" value="HTH_HXLR"/>
    <property type="match status" value="1"/>
</dbReference>
<dbReference type="InterPro" id="IPR036390">
    <property type="entry name" value="WH_DNA-bd_sf"/>
</dbReference>
<evidence type="ECO:0000313" key="1">
    <source>
        <dbReference type="EMBL" id="APG05567.1"/>
    </source>
</evidence>
<proteinExistence type="predicted"/>
<accession>A0A0G9HC20</accession>
<dbReference type="InterPro" id="IPR036388">
    <property type="entry name" value="WH-like_DNA-bd_sf"/>
</dbReference>
<gene>
    <name evidence="1" type="ORF">BJI69_17770</name>
</gene>
<dbReference type="InterPro" id="IPR002577">
    <property type="entry name" value="HTH_HxlR"/>
</dbReference>
<dbReference type="SUPFAM" id="SSF46785">
    <property type="entry name" value="Winged helix' DNA-binding domain"/>
    <property type="match status" value="1"/>
</dbReference>
<dbReference type="OrthoDB" id="9807069at2"/>
<dbReference type="Pfam" id="PF01638">
    <property type="entry name" value="HxlR"/>
    <property type="match status" value="1"/>
</dbReference>
<dbReference type="KEGG" id="lrz:BJI69_17770"/>
<dbReference type="AlphaFoldDB" id="A0A0G9HC20"/>
<dbReference type="PANTHER" id="PTHR33204">
    <property type="entry name" value="TRANSCRIPTIONAL REGULATOR, MARR FAMILY"/>
    <property type="match status" value="1"/>
</dbReference>
<dbReference type="STRING" id="1440763.BJI69_17770"/>
<dbReference type="PATRIC" id="fig|1440763.5.peg.2051"/>
<keyword evidence="2" id="KW-1185">Reference proteome</keyword>
<name>A0A0G9HC20_9GAMM</name>
<dbReference type="Proteomes" id="UP000182987">
    <property type="component" value="Chromosome"/>
</dbReference>
<reference evidence="2" key="1">
    <citation type="submission" date="2016-09" db="EMBL/GenBank/DDBJ databases">
        <authorList>
            <person name="Lysoe E."/>
        </authorList>
    </citation>
    <scope>NUCLEOTIDE SEQUENCE [LARGE SCALE GENOMIC DNA]</scope>
    <source>
        <strain evidence="2">LJ96T</strain>
    </source>
</reference>